<evidence type="ECO:0000259" key="1">
    <source>
        <dbReference type="Pfam" id="PF20703"/>
    </source>
</evidence>
<dbReference type="Pfam" id="PF20703">
    <property type="entry name" value="nSTAND1"/>
    <property type="match status" value="1"/>
</dbReference>
<gene>
    <name evidence="2" type="ORF">FB45DRAFT_301198</name>
</gene>
<dbReference type="InterPro" id="IPR059179">
    <property type="entry name" value="MLKL-like_MCAfunc"/>
</dbReference>
<feature type="domain" description="Novel STAND NTPase 1" evidence="1">
    <location>
        <begin position="199"/>
        <end position="339"/>
    </location>
</feature>
<dbReference type="Proteomes" id="UP001221142">
    <property type="component" value="Unassembled WGS sequence"/>
</dbReference>
<dbReference type="PANTHER" id="PTHR47691:SF3">
    <property type="entry name" value="HTH-TYPE TRANSCRIPTIONAL REGULATOR RV0890C-RELATED"/>
    <property type="match status" value="1"/>
</dbReference>
<reference evidence="2" key="1">
    <citation type="submission" date="2023-03" db="EMBL/GenBank/DDBJ databases">
        <title>Massive genome expansion in bonnet fungi (Mycena s.s.) driven by repeated elements and novel gene families across ecological guilds.</title>
        <authorList>
            <consortium name="Lawrence Berkeley National Laboratory"/>
            <person name="Harder C.B."/>
            <person name="Miyauchi S."/>
            <person name="Viragh M."/>
            <person name="Kuo A."/>
            <person name="Thoen E."/>
            <person name="Andreopoulos B."/>
            <person name="Lu D."/>
            <person name="Skrede I."/>
            <person name="Drula E."/>
            <person name="Henrissat B."/>
            <person name="Morin E."/>
            <person name="Kohler A."/>
            <person name="Barry K."/>
            <person name="LaButti K."/>
            <person name="Morin E."/>
            <person name="Salamov A."/>
            <person name="Lipzen A."/>
            <person name="Mereny Z."/>
            <person name="Hegedus B."/>
            <person name="Baldrian P."/>
            <person name="Stursova M."/>
            <person name="Weitz H."/>
            <person name="Taylor A."/>
            <person name="Grigoriev I.V."/>
            <person name="Nagy L.G."/>
            <person name="Martin F."/>
            <person name="Kauserud H."/>
        </authorList>
    </citation>
    <scope>NUCLEOTIDE SEQUENCE</scope>
    <source>
        <strain evidence="2">9284</strain>
    </source>
</reference>
<dbReference type="InterPro" id="IPR036537">
    <property type="entry name" value="Adaptor_Cbl_N_dom_sf"/>
</dbReference>
<name>A0AAD7CCN7_9AGAR</name>
<dbReference type="SUPFAM" id="SSF52540">
    <property type="entry name" value="P-loop containing nucleoside triphosphate hydrolases"/>
    <property type="match status" value="1"/>
</dbReference>
<dbReference type="GO" id="GO:0007166">
    <property type="term" value="P:cell surface receptor signaling pathway"/>
    <property type="evidence" value="ECO:0007669"/>
    <property type="project" value="InterPro"/>
</dbReference>
<dbReference type="InterPro" id="IPR027417">
    <property type="entry name" value="P-loop_NTPase"/>
</dbReference>
<dbReference type="Gene3D" id="1.25.40.10">
    <property type="entry name" value="Tetratricopeptide repeat domain"/>
    <property type="match status" value="1"/>
</dbReference>
<evidence type="ECO:0000313" key="2">
    <source>
        <dbReference type="EMBL" id="KAJ7644954.1"/>
    </source>
</evidence>
<comment type="caution">
    <text evidence="2">The sequence shown here is derived from an EMBL/GenBank/DDBJ whole genome shotgun (WGS) entry which is preliminary data.</text>
</comment>
<dbReference type="Gene3D" id="1.20.930.20">
    <property type="entry name" value="Adaptor protein Cbl, N-terminal domain"/>
    <property type="match status" value="1"/>
</dbReference>
<dbReference type="EMBL" id="JARKIF010000003">
    <property type="protein sequence ID" value="KAJ7644954.1"/>
    <property type="molecule type" value="Genomic_DNA"/>
</dbReference>
<dbReference type="SUPFAM" id="SSF48452">
    <property type="entry name" value="TPR-like"/>
    <property type="match status" value="1"/>
</dbReference>
<protein>
    <recommendedName>
        <fullName evidence="1">Novel STAND NTPase 1 domain-containing protein</fullName>
    </recommendedName>
</protein>
<dbReference type="CDD" id="cd21037">
    <property type="entry name" value="MLKL_NTD"/>
    <property type="match status" value="1"/>
</dbReference>
<dbReference type="Gene3D" id="3.40.50.300">
    <property type="entry name" value="P-loop containing nucleotide triphosphate hydrolases"/>
    <property type="match status" value="1"/>
</dbReference>
<dbReference type="AlphaFoldDB" id="A0AAD7CCN7"/>
<dbReference type="PANTHER" id="PTHR47691">
    <property type="entry name" value="REGULATOR-RELATED"/>
    <property type="match status" value="1"/>
</dbReference>
<keyword evidence="3" id="KW-1185">Reference proteome</keyword>
<organism evidence="2 3">
    <name type="scientific">Roridomyces roridus</name>
    <dbReference type="NCBI Taxonomy" id="1738132"/>
    <lineage>
        <taxon>Eukaryota</taxon>
        <taxon>Fungi</taxon>
        <taxon>Dikarya</taxon>
        <taxon>Basidiomycota</taxon>
        <taxon>Agaricomycotina</taxon>
        <taxon>Agaricomycetes</taxon>
        <taxon>Agaricomycetidae</taxon>
        <taxon>Agaricales</taxon>
        <taxon>Marasmiineae</taxon>
        <taxon>Mycenaceae</taxon>
        <taxon>Roridomyces</taxon>
    </lineage>
</organism>
<evidence type="ECO:0000313" key="3">
    <source>
        <dbReference type="Proteomes" id="UP001221142"/>
    </source>
</evidence>
<proteinExistence type="predicted"/>
<accession>A0AAD7CCN7</accession>
<dbReference type="InterPro" id="IPR049052">
    <property type="entry name" value="nSTAND1"/>
</dbReference>
<dbReference type="InterPro" id="IPR011990">
    <property type="entry name" value="TPR-like_helical_dom_sf"/>
</dbReference>
<sequence>MPIVSLKAVVPLLDELHDGFGPPFIQSISHTALALITALQAVRKNKDQCLQLTENIHAISYAIVDLYMHADPPGTLPPTTMSHVAKFAETIHKVHAFVEAQMDKGRVKHFFRQGEMNALLKGCQVGMQDALDYFKMKSAASFAHDIEDMQNQADRMHRELLELVATLSEATISDGGSSIYHKLNNSQASSKSFSMLPARPQIFLGRDVELAAIVRLLQQEHARIVILGAGGMGKTSLARAALHDPSLSERFQHHLFVSCESASTGIDIAGIVGEHLGLQPGKNLTKLVLRTLAARGSCLLILDNLETTWEPLETRAAVEDFLSLLTDIPHLALIVTMRGAERPSGVRWSRPFLQPLGPLSEEAARTMFFEIADEDHHPTEVNQLLQFADNMPLAIDLMAHLVAYEGCADVLARLETERTALLSGGRDRRSSLDASIALSLSSARVKSQPGATDLLSLLAILPDGLSDVELGHSALPIDDIFACRTVLLSTSLVYYDTKKRLRSLVPIREYMQRSHPTPRPIIRSLQKHFYTLLELHRTYKGSHQMANLVAAINSNYGNVHRIIQLGLTRQNPDLAEVITCTLILNAFSRLTSRGWDSLMDTAEDLIEADHGLRIQFLTEVFNSANSRRIEGAEALVSEVKSHLESLNDPLLASHMYNALGNYYEWFTNNSALGLQCFEQSLSLAKEAGDQNLQGSILINPALITWTAGEYEKGLALAREAYSLGKLCGNYYTQANALRVAAMSSQGLGNLKQSLVMVDTAREYLKFCGMANGALDTQLRLTEAEAYLQKSEYSEARRVHTEIGLGLSEEQEREDYAYVLMNLALIDVEIGTSTEDVVPRLEMALGILQSVGHFSGSHITNMILGDLRVREGDFAAAQKLFGACLAWGWTSHADVSSYCLERMADIGRWQPADFAWTSSSVFVYLAFAKKVKQKLAVYKAICFMGDVFLALDEPATAENLFSIALEAFTSMDVHRSRGDCMIRLGDLAWRRGDKLGAAALWGEAGPLFTLCQRMEDVAKIEKRLAGCEKDQIVGLDVL</sequence>